<dbReference type="OrthoDB" id="9876299at2759"/>
<keyword evidence="2" id="KW-0521">NADP</keyword>
<gene>
    <name evidence="4" type="ORF">CC86DRAFT_294251</name>
</gene>
<keyword evidence="5" id="KW-1185">Reference proteome</keyword>
<dbReference type="AlphaFoldDB" id="A0A6A6ZZX3"/>
<dbReference type="PRINTS" id="PR00081">
    <property type="entry name" value="GDHRDH"/>
</dbReference>
<dbReference type="PANTHER" id="PTHR43544:SF7">
    <property type="entry name" value="NADB-LER2"/>
    <property type="match status" value="1"/>
</dbReference>
<dbReference type="CDD" id="cd05325">
    <property type="entry name" value="carb_red_sniffer_like_SDR_c"/>
    <property type="match status" value="1"/>
</dbReference>
<dbReference type="Pfam" id="PF00106">
    <property type="entry name" value="adh_short"/>
    <property type="match status" value="1"/>
</dbReference>
<keyword evidence="3" id="KW-0560">Oxidoreductase</keyword>
<dbReference type="Gene3D" id="3.40.50.720">
    <property type="entry name" value="NAD(P)-binding Rossmann-like Domain"/>
    <property type="match status" value="1"/>
</dbReference>
<dbReference type="PANTHER" id="PTHR43544">
    <property type="entry name" value="SHORT-CHAIN DEHYDROGENASE/REDUCTASE"/>
    <property type="match status" value="1"/>
</dbReference>
<dbReference type="EMBL" id="MU006227">
    <property type="protein sequence ID" value="KAF2825875.1"/>
    <property type="molecule type" value="Genomic_DNA"/>
</dbReference>
<organism evidence="4 5">
    <name type="scientific">Ophiobolus disseminans</name>
    <dbReference type="NCBI Taxonomy" id="1469910"/>
    <lineage>
        <taxon>Eukaryota</taxon>
        <taxon>Fungi</taxon>
        <taxon>Dikarya</taxon>
        <taxon>Ascomycota</taxon>
        <taxon>Pezizomycotina</taxon>
        <taxon>Dothideomycetes</taxon>
        <taxon>Pleosporomycetidae</taxon>
        <taxon>Pleosporales</taxon>
        <taxon>Pleosporineae</taxon>
        <taxon>Phaeosphaeriaceae</taxon>
        <taxon>Ophiobolus</taxon>
    </lineage>
</organism>
<dbReference type="InterPro" id="IPR002347">
    <property type="entry name" value="SDR_fam"/>
</dbReference>
<evidence type="ECO:0000256" key="1">
    <source>
        <dbReference type="ARBA" id="ARBA00006484"/>
    </source>
</evidence>
<dbReference type="InterPro" id="IPR051468">
    <property type="entry name" value="Fungal_SecMetab_SDRs"/>
</dbReference>
<sequence>MSSSLTYLITGANRGIGEGLTSTLLQRPNTTIIAAVRDVAKSKSALGSLPKGSGSKLILVKLDSASESDPKEAIAQLQSEHGITSLDIVIANAGIGHSGTTIANTTVEALRDHINVNTIGPILLFQAVKPLLQASKSGNPIFLAISTAIGSMGIQEHLAFLPPKFSPYGLSKAALNWAVRRIHFDEPWLTAYVTHPGLVLTDMAASMDPDVDFKALGAITIEESVEGMLKTLDKANRDIGGTFQNYDSTTLPW</sequence>
<comment type="similarity">
    <text evidence="1">Belongs to the short-chain dehydrogenases/reductases (SDR) family.</text>
</comment>
<evidence type="ECO:0000256" key="2">
    <source>
        <dbReference type="ARBA" id="ARBA00022857"/>
    </source>
</evidence>
<dbReference type="SUPFAM" id="SSF51735">
    <property type="entry name" value="NAD(P)-binding Rossmann-fold domains"/>
    <property type="match status" value="1"/>
</dbReference>
<evidence type="ECO:0000313" key="4">
    <source>
        <dbReference type="EMBL" id="KAF2825875.1"/>
    </source>
</evidence>
<proteinExistence type="inferred from homology"/>
<dbReference type="Proteomes" id="UP000799424">
    <property type="component" value="Unassembled WGS sequence"/>
</dbReference>
<accession>A0A6A6ZZX3</accession>
<dbReference type="InterPro" id="IPR036291">
    <property type="entry name" value="NAD(P)-bd_dom_sf"/>
</dbReference>
<protein>
    <submittedName>
        <fullName evidence="4">Short-chain dehydrogenase</fullName>
    </submittedName>
</protein>
<dbReference type="GO" id="GO:0016491">
    <property type="term" value="F:oxidoreductase activity"/>
    <property type="evidence" value="ECO:0007669"/>
    <property type="project" value="UniProtKB-KW"/>
</dbReference>
<evidence type="ECO:0000313" key="5">
    <source>
        <dbReference type="Proteomes" id="UP000799424"/>
    </source>
</evidence>
<reference evidence="4" key="1">
    <citation type="journal article" date="2020" name="Stud. Mycol.">
        <title>101 Dothideomycetes genomes: a test case for predicting lifestyles and emergence of pathogens.</title>
        <authorList>
            <person name="Haridas S."/>
            <person name="Albert R."/>
            <person name="Binder M."/>
            <person name="Bloem J."/>
            <person name="Labutti K."/>
            <person name="Salamov A."/>
            <person name="Andreopoulos B."/>
            <person name="Baker S."/>
            <person name="Barry K."/>
            <person name="Bills G."/>
            <person name="Bluhm B."/>
            <person name="Cannon C."/>
            <person name="Castanera R."/>
            <person name="Culley D."/>
            <person name="Daum C."/>
            <person name="Ezra D."/>
            <person name="Gonzalez J."/>
            <person name="Henrissat B."/>
            <person name="Kuo A."/>
            <person name="Liang C."/>
            <person name="Lipzen A."/>
            <person name="Lutzoni F."/>
            <person name="Magnuson J."/>
            <person name="Mondo S."/>
            <person name="Nolan M."/>
            <person name="Ohm R."/>
            <person name="Pangilinan J."/>
            <person name="Park H.-J."/>
            <person name="Ramirez L."/>
            <person name="Alfaro M."/>
            <person name="Sun H."/>
            <person name="Tritt A."/>
            <person name="Yoshinaga Y."/>
            <person name="Zwiers L.-H."/>
            <person name="Turgeon B."/>
            <person name="Goodwin S."/>
            <person name="Spatafora J."/>
            <person name="Crous P."/>
            <person name="Grigoriev I."/>
        </authorList>
    </citation>
    <scope>NUCLEOTIDE SEQUENCE</scope>
    <source>
        <strain evidence="4">CBS 113818</strain>
    </source>
</reference>
<name>A0A6A6ZZX3_9PLEO</name>
<evidence type="ECO:0000256" key="3">
    <source>
        <dbReference type="ARBA" id="ARBA00023002"/>
    </source>
</evidence>
<dbReference type="GO" id="GO:0005737">
    <property type="term" value="C:cytoplasm"/>
    <property type="evidence" value="ECO:0007669"/>
    <property type="project" value="TreeGrafter"/>
</dbReference>